<dbReference type="Proteomes" id="UP001293254">
    <property type="component" value="Unassembled WGS sequence"/>
</dbReference>
<gene>
    <name evidence="1" type="ORF">Salat_2999900</name>
</gene>
<protein>
    <submittedName>
        <fullName evidence="1">Uncharacterized protein</fullName>
    </submittedName>
</protein>
<organism evidence="1 2">
    <name type="scientific">Sesamum alatum</name>
    <dbReference type="NCBI Taxonomy" id="300844"/>
    <lineage>
        <taxon>Eukaryota</taxon>
        <taxon>Viridiplantae</taxon>
        <taxon>Streptophyta</taxon>
        <taxon>Embryophyta</taxon>
        <taxon>Tracheophyta</taxon>
        <taxon>Spermatophyta</taxon>
        <taxon>Magnoliopsida</taxon>
        <taxon>eudicotyledons</taxon>
        <taxon>Gunneridae</taxon>
        <taxon>Pentapetalae</taxon>
        <taxon>asterids</taxon>
        <taxon>lamiids</taxon>
        <taxon>Lamiales</taxon>
        <taxon>Pedaliaceae</taxon>
        <taxon>Sesamum</taxon>
    </lineage>
</organism>
<comment type="caution">
    <text evidence="1">The sequence shown here is derived from an EMBL/GenBank/DDBJ whole genome shotgun (WGS) entry which is preliminary data.</text>
</comment>
<proteinExistence type="predicted"/>
<evidence type="ECO:0000313" key="1">
    <source>
        <dbReference type="EMBL" id="KAK4411955.1"/>
    </source>
</evidence>
<reference evidence="1" key="1">
    <citation type="submission" date="2020-06" db="EMBL/GenBank/DDBJ databases">
        <authorList>
            <person name="Li T."/>
            <person name="Hu X."/>
            <person name="Zhang T."/>
            <person name="Song X."/>
            <person name="Zhang H."/>
            <person name="Dai N."/>
            <person name="Sheng W."/>
            <person name="Hou X."/>
            <person name="Wei L."/>
        </authorList>
    </citation>
    <scope>NUCLEOTIDE SEQUENCE</scope>
    <source>
        <strain evidence="1">3651</strain>
        <tissue evidence="1">Leaf</tissue>
    </source>
</reference>
<name>A0AAE1XHG9_9LAMI</name>
<sequence>MPTRDRRMLLLGLRRHLMEKSKFWVPGGSNGRNWLKLKGIDGEGTTRSGACGLILTQHGETYQLVDWRFVWLIPLNERDLSLLTSYAEVSLRGQLLRGTTAF</sequence>
<dbReference type="AlphaFoldDB" id="A0AAE1XHG9"/>
<dbReference type="EMBL" id="JACGWO010000099">
    <property type="protein sequence ID" value="KAK4411955.1"/>
    <property type="molecule type" value="Genomic_DNA"/>
</dbReference>
<reference evidence="1" key="2">
    <citation type="journal article" date="2024" name="Plant">
        <title>Genomic evolution and insights into agronomic trait innovations of Sesamum species.</title>
        <authorList>
            <person name="Miao H."/>
            <person name="Wang L."/>
            <person name="Qu L."/>
            <person name="Liu H."/>
            <person name="Sun Y."/>
            <person name="Le M."/>
            <person name="Wang Q."/>
            <person name="Wei S."/>
            <person name="Zheng Y."/>
            <person name="Lin W."/>
            <person name="Duan Y."/>
            <person name="Cao H."/>
            <person name="Xiong S."/>
            <person name="Wang X."/>
            <person name="Wei L."/>
            <person name="Li C."/>
            <person name="Ma Q."/>
            <person name="Ju M."/>
            <person name="Zhao R."/>
            <person name="Li G."/>
            <person name="Mu C."/>
            <person name="Tian Q."/>
            <person name="Mei H."/>
            <person name="Zhang T."/>
            <person name="Gao T."/>
            <person name="Zhang H."/>
        </authorList>
    </citation>
    <scope>NUCLEOTIDE SEQUENCE</scope>
    <source>
        <strain evidence="1">3651</strain>
    </source>
</reference>
<accession>A0AAE1XHG9</accession>
<evidence type="ECO:0000313" key="2">
    <source>
        <dbReference type="Proteomes" id="UP001293254"/>
    </source>
</evidence>
<keyword evidence="2" id="KW-1185">Reference proteome</keyword>